<feature type="region of interest" description="Disordered" evidence="3">
    <location>
        <begin position="199"/>
        <end position="218"/>
    </location>
</feature>
<feature type="compositionally biased region" description="Polar residues" evidence="3">
    <location>
        <begin position="109"/>
        <end position="122"/>
    </location>
</feature>
<dbReference type="Gene3D" id="1.10.8.60">
    <property type="match status" value="2"/>
</dbReference>
<dbReference type="GO" id="GO:0005634">
    <property type="term" value="C:nucleus"/>
    <property type="evidence" value="ECO:0007669"/>
    <property type="project" value="TreeGrafter"/>
</dbReference>
<evidence type="ECO:0000313" key="6">
    <source>
        <dbReference type="RefSeq" id="XP_019847710.2"/>
    </source>
</evidence>
<feature type="compositionally biased region" description="Polar residues" evidence="3">
    <location>
        <begin position="139"/>
        <end position="172"/>
    </location>
</feature>
<feature type="region of interest" description="Disordered" evidence="3">
    <location>
        <begin position="245"/>
        <end position="290"/>
    </location>
</feature>
<dbReference type="SUPFAM" id="SSF52540">
    <property type="entry name" value="P-loop containing nucleoside triphosphate hydrolases"/>
    <property type="match status" value="2"/>
</dbReference>
<dbReference type="GO" id="GO:0042254">
    <property type="term" value="P:ribosome biogenesis"/>
    <property type="evidence" value="ECO:0007669"/>
    <property type="project" value="TreeGrafter"/>
</dbReference>
<dbReference type="InterPro" id="IPR003959">
    <property type="entry name" value="ATPase_AAA_core"/>
</dbReference>
<feature type="compositionally biased region" description="Polar residues" evidence="3">
    <location>
        <begin position="267"/>
        <end position="290"/>
    </location>
</feature>
<feature type="compositionally biased region" description="Acidic residues" evidence="3">
    <location>
        <begin position="79"/>
        <end position="89"/>
    </location>
</feature>
<feature type="compositionally biased region" description="Polar residues" evidence="3">
    <location>
        <begin position="690"/>
        <end position="700"/>
    </location>
</feature>
<evidence type="ECO:0000313" key="5">
    <source>
        <dbReference type="Proteomes" id="UP001652620"/>
    </source>
</evidence>
<dbReference type="GO" id="GO:0016887">
    <property type="term" value="F:ATP hydrolysis activity"/>
    <property type="evidence" value="ECO:0007669"/>
    <property type="project" value="InterPro"/>
</dbReference>
<feature type="compositionally biased region" description="Basic and acidic residues" evidence="3">
    <location>
        <begin position="610"/>
        <end position="622"/>
    </location>
</feature>
<dbReference type="OrthoDB" id="27435at2759"/>
<feature type="region of interest" description="Disordered" evidence="3">
    <location>
        <begin position="108"/>
        <end position="190"/>
    </location>
</feature>
<dbReference type="FunCoup" id="A0A6J0RK08">
    <property type="interactions" value="2537"/>
</dbReference>
<name>A0A6J0RK08_BACDO</name>
<organism evidence="5 6">
    <name type="scientific">Bactrocera dorsalis</name>
    <name type="common">Oriental fruit fly</name>
    <name type="synonym">Dacus dorsalis</name>
    <dbReference type="NCBI Taxonomy" id="27457"/>
    <lineage>
        <taxon>Eukaryota</taxon>
        <taxon>Metazoa</taxon>
        <taxon>Ecdysozoa</taxon>
        <taxon>Arthropoda</taxon>
        <taxon>Hexapoda</taxon>
        <taxon>Insecta</taxon>
        <taxon>Pterygota</taxon>
        <taxon>Neoptera</taxon>
        <taxon>Endopterygota</taxon>
        <taxon>Diptera</taxon>
        <taxon>Brachycera</taxon>
        <taxon>Muscomorpha</taxon>
        <taxon>Tephritoidea</taxon>
        <taxon>Tephritidae</taxon>
        <taxon>Bactrocera</taxon>
        <taxon>Bactrocera</taxon>
    </lineage>
</organism>
<evidence type="ECO:0000256" key="3">
    <source>
        <dbReference type="SAM" id="MobiDB-lite"/>
    </source>
</evidence>
<keyword evidence="5" id="KW-1185">Reference proteome</keyword>
<gene>
    <name evidence="6" type="primary">LOC105230572</name>
</gene>
<feature type="region of interest" description="Disordered" evidence="3">
    <location>
        <begin position="559"/>
        <end position="703"/>
    </location>
</feature>
<proteinExistence type="predicted"/>
<dbReference type="GO" id="GO:0005524">
    <property type="term" value="F:ATP binding"/>
    <property type="evidence" value="ECO:0007669"/>
    <property type="project" value="UniProtKB-KW"/>
</dbReference>
<dbReference type="InterPro" id="IPR038100">
    <property type="entry name" value="NLV2_N_sf"/>
</dbReference>
<feature type="domain" description="AAA+ ATPase" evidence="4">
    <location>
        <begin position="346"/>
        <end position="485"/>
    </location>
</feature>
<feature type="compositionally biased region" description="Low complexity" evidence="3">
    <location>
        <begin position="250"/>
        <end position="266"/>
    </location>
</feature>
<dbReference type="InterPro" id="IPR003593">
    <property type="entry name" value="AAA+_ATPase"/>
</dbReference>
<dbReference type="SMART" id="SM00382">
    <property type="entry name" value="AAA"/>
    <property type="match status" value="2"/>
</dbReference>
<feature type="compositionally biased region" description="Basic and acidic residues" evidence="3">
    <location>
        <begin position="574"/>
        <end position="598"/>
    </location>
</feature>
<dbReference type="RefSeq" id="XP_019847710.2">
    <property type="nucleotide sequence ID" value="XM_019992151.3"/>
</dbReference>
<dbReference type="Pfam" id="PF00004">
    <property type="entry name" value="AAA"/>
    <property type="match status" value="2"/>
</dbReference>
<feature type="region of interest" description="Disordered" evidence="3">
    <location>
        <begin position="70"/>
        <end position="89"/>
    </location>
</feature>
<dbReference type="CDD" id="cd19511">
    <property type="entry name" value="RecA-like_CDC48_r2-like"/>
    <property type="match status" value="1"/>
</dbReference>
<protein>
    <submittedName>
        <fullName evidence="6">Nuclear valosin-containing protein-like isoform X1</fullName>
    </submittedName>
</protein>
<dbReference type="GO" id="GO:0003723">
    <property type="term" value="F:RNA binding"/>
    <property type="evidence" value="ECO:0007669"/>
    <property type="project" value="TreeGrafter"/>
</dbReference>
<evidence type="ECO:0000256" key="2">
    <source>
        <dbReference type="ARBA" id="ARBA00022840"/>
    </source>
</evidence>
<dbReference type="InterPro" id="IPR031996">
    <property type="entry name" value="NVL2_nucleolin-bd"/>
</dbReference>
<dbReference type="GO" id="GO:1990275">
    <property type="term" value="F:preribosome binding"/>
    <property type="evidence" value="ECO:0007669"/>
    <property type="project" value="TreeGrafter"/>
</dbReference>
<dbReference type="PANTHER" id="PTHR23077">
    <property type="entry name" value="AAA-FAMILY ATPASE"/>
    <property type="match status" value="1"/>
</dbReference>
<dbReference type="GeneID" id="105230572"/>
<dbReference type="InterPro" id="IPR027417">
    <property type="entry name" value="P-loop_NTPase"/>
</dbReference>
<dbReference type="Gene3D" id="3.40.50.300">
    <property type="entry name" value="P-loop containing nucleotide triphosphate hydrolases"/>
    <property type="match status" value="2"/>
</dbReference>
<feature type="compositionally biased region" description="Low complexity" evidence="3">
    <location>
        <begin position="173"/>
        <end position="186"/>
    </location>
</feature>
<keyword evidence="2" id="KW-0067">ATP-binding</keyword>
<dbReference type="InParanoid" id="A0A6J0RK08"/>
<dbReference type="PANTHER" id="PTHR23077:SF171">
    <property type="entry name" value="NUCLEAR VALOSIN-CONTAINING PROTEIN-LIKE"/>
    <property type="match status" value="1"/>
</dbReference>
<evidence type="ECO:0000259" key="4">
    <source>
        <dbReference type="SMART" id="SM00382"/>
    </source>
</evidence>
<reference evidence="6" key="1">
    <citation type="submission" date="2025-08" db="UniProtKB">
        <authorList>
            <consortium name="RefSeq"/>
        </authorList>
    </citation>
    <scope>IDENTIFICATION</scope>
    <source>
        <tissue evidence="6">Adult</tissue>
    </source>
</reference>
<keyword evidence="1" id="KW-0547">Nucleotide-binding</keyword>
<dbReference type="Pfam" id="PF16725">
    <property type="entry name" value="Nucleolin_bd"/>
    <property type="match status" value="1"/>
</dbReference>
<dbReference type="InterPro" id="IPR003960">
    <property type="entry name" value="ATPase_AAA_CS"/>
</dbReference>
<dbReference type="Proteomes" id="UP001652620">
    <property type="component" value="Unplaced"/>
</dbReference>
<feature type="domain" description="AAA+ ATPase" evidence="4">
    <location>
        <begin position="793"/>
        <end position="930"/>
    </location>
</feature>
<feature type="compositionally biased region" description="Polar residues" evidence="3">
    <location>
        <begin position="657"/>
        <end position="674"/>
    </location>
</feature>
<dbReference type="PROSITE" id="PS00674">
    <property type="entry name" value="AAA"/>
    <property type="match status" value="1"/>
</dbReference>
<dbReference type="InterPro" id="IPR041569">
    <property type="entry name" value="AAA_lid_3"/>
</dbReference>
<dbReference type="InterPro" id="IPR050168">
    <property type="entry name" value="AAA_ATPase_domain"/>
</dbReference>
<dbReference type="AlphaFoldDB" id="A0A6J0RK08"/>
<accession>A0A6J0RK08</accession>
<dbReference type="Gene3D" id="1.10.10.2010">
    <property type="match status" value="1"/>
</dbReference>
<sequence length="1042" mass="114010">MKKNKPLLHDPLIINRVKQYLEENVDKKFLDVSVMTRQLMERYPEYTRRKQAPFRALVEQAYRIVSHSYGLESQPSSGDDSDGSDLEVMDDSVSSNLMNNLMNNLYQKPKTNASKQTTTKQSAGEAIDISSDDDSADDTCTNGKTSDGTQNATSTTKSFSGVILTKSNVPQESSSKGSSNSATTDSTSGVSVTLGAQKRHEFPESTEQPQQPHKKRKLASNGGITFEYSKFNTNIPFLSIERNDRRDNEQQQQHMRQQLQQQQMQRSNRLSVYQQSNDAASGAFPTTASSQINQLRQRKFKKEVVLRKSRETFQDIGGMEKTLKELCELLMHIKSPDIYFVLGLMPPRGLLLHGPPGCGKTLLAHAIAGQLNLPLIEVAATELIAGVSGESEERIRDVFEQATMYAPSVLFIDEIDAISSNRSMAQKDMERRIVSQLISSLDNLKLTEDGQSVLVIGATTRPDVLDPALRRVGRFDHEVAIGIPTRKDRKDILTIICYGLLIDSNCDFDKIAELTPGYVGADLLALVSRAATIAVKRKCSECIRAFQVESQRNITIVDLDDEADESTDASNKPAEQDKNGKDEASIDANAKADDEQKAEGAQTTAASSVEKADSENAEEKAEGQTNGAETVEATTTEKKDAEAMDVDVEGEDAAKAESSNNATNVQIADSSVKSTEVVAATTDDAKTGESSKPSSNTTDAPNLSEPSLLELLNWLDNPPTDLTCASEFCITIEDFMEAVKVVQPSSKREGFITVPDVTWADVGSLQDIREELQLAVLAPVKFPEKLVTLGLTAPSGVLLCGPPGCGKTLLAKAIANEAGINFISVKGPELMNMYVGESERAVRSCFQRARNSAPCVIFFDEFDSLCPKRSDTNEGGSGTRVVNQLLTEMDGVEDRKGVYILAASNRPDIIDPAILRPGRLDTILYVGLPQKEERVAILEATTKQRTRPELADDVDFTVIAESTDGYTGADLAGLVRQSAMLALKESIQNPDSTDLRVRKSHFDLALKLIRPSVSAQDRKTYEKLRLKYAAPRSPTATDDNAE</sequence>
<dbReference type="Pfam" id="PF17862">
    <property type="entry name" value="AAA_lid_3"/>
    <property type="match status" value="2"/>
</dbReference>
<evidence type="ECO:0000256" key="1">
    <source>
        <dbReference type="ARBA" id="ARBA00022741"/>
    </source>
</evidence>